<comment type="caution">
    <text evidence="1">The sequence shown here is derived from an EMBL/GenBank/DDBJ whole genome shotgun (WGS) entry which is preliminary data.</text>
</comment>
<gene>
    <name evidence="1" type="ORF">JW592_27680</name>
</gene>
<evidence type="ECO:0000313" key="2">
    <source>
        <dbReference type="Proteomes" id="UP001518976"/>
    </source>
</evidence>
<accession>A0ABS3X1F2</accession>
<protein>
    <submittedName>
        <fullName evidence="1">Uncharacterized protein</fullName>
    </submittedName>
</protein>
<sequence length="250" mass="28421">MPLGNSFEITPEELAEIFARLQPYLPKNLKKVDAHPYGLRFEFKPFTGREKEPFTPSTYDDPKLSYVQESENEAEHLIREKARVVLVNLYEKAREEWEDAAYIADLKAVVKDAPGLWKTYQHEMKALEAAYDYLRTPDAATEWPSAVSRLVDAQNRVKAAAVAFDKRAKEIAEVHDKHLYADLSHDAALKAAGYPEAKDWHIVDTQRYGNKSYIDRDCYAPLEEKARRLIEQQDAHVAKVGRLSGATAGA</sequence>
<reference evidence="1 2" key="1">
    <citation type="submission" date="2021-02" db="EMBL/GenBank/DDBJ databases">
        <title>Streptomyces spirodelae sp. nov., isolated from duckweed.</title>
        <authorList>
            <person name="Saimee Y."/>
            <person name="Duangmal K."/>
        </authorList>
    </citation>
    <scope>NUCLEOTIDE SEQUENCE [LARGE SCALE GENOMIC DNA]</scope>
    <source>
        <strain evidence="1 2">DW4-2</strain>
    </source>
</reference>
<keyword evidence="2" id="KW-1185">Reference proteome</keyword>
<proteinExistence type="predicted"/>
<evidence type="ECO:0000313" key="1">
    <source>
        <dbReference type="EMBL" id="MBO8189209.1"/>
    </source>
</evidence>
<organism evidence="1 2">
    <name type="scientific">Streptomyces spirodelae</name>
    <dbReference type="NCBI Taxonomy" id="2812904"/>
    <lineage>
        <taxon>Bacteria</taxon>
        <taxon>Bacillati</taxon>
        <taxon>Actinomycetota</taxon>
        <taxon>Actinomycetes</taxon>
        <taxon>Kitasatosporales</taxon>
        <taxon>Streptomycetaceae</taxon>
        <taxon>Streptomyces</taxon>
    </lineage>
</organism>
<dbReference type="RefSeq" id="WP_209267978.1">
    <property type="nucleotide sequence ID" value="NZ_JAFFZN010000032.1"/>
</dbReference>
<dbReference type="EMBL" id="JAFFZN010000032">
    <property type="protein sequence ID" value="MBO8189209.1"/>
    <property type="molecule type" value="Genomic_DNA"/>
</dbReference>
<name>A0ABS3X1F2_9ACTN</name>
<dbReference type="Proteomes" id="UP001518976">
    <property type="component" value="Unassembled WGS sequence"/>
</dbReference>